<dbReference type="AlphaFoldDB" id="A0A5Q4BX76"/>
<protein>
    <submittedName>
        <fullName evidence="1">Uncharacterized protein</fullName>
    </submittedName>
</protein>
<comment type="caution">
    <text evidence="1">The sequence shown here is derived from an EMBL/GenBank/DDBJ whole genome shotgun (WGS) entry which is preliminary data.</text>
</comment>
<name>A0A5Q4BX76_9PEZI</name>
<accession>A0A5Q4BX76</accession>
<sequence>MEQVEPLVGSRALSRPEACMPISISTSPKFHQGLVVRRKTLHEASEYYRLEAVHAKPTQFIIILPTLPLFFSSPKLKMKFSFTALLVLVASTFTEAKPHKAPMLGLEGPQLWEKSQCDLSRWPASPLPSLTHSYHITSIIDENTARLCGRLWHNLSRFSSCGAITRPWCEDNSSEAGVRRINWGFTLTMLCDPGCVESAWFEATRNRYGGINC</sequence>
<evidence type="ECO:0000313" key="2">
    <source>
        <dbReference type="Proteomes" id="UP000326340"/>
    </source>
</evidence>
<dbReference type="Proteomes" id="UP000326340">
    <property type="component" value="Unassembled WGS sequence"/>
</dbReference>
<keyword evidence="2" id="KW-1185">Reference proteome</keyword>
<proteinExistence type="predicted"/>
<reference evidence="1 2" key="1">
    <citation type="journal article" date="2019" name="Sci. Rep.">
        <title>Colletotrichum shisoi sp. nov., an anthracnose pathogen of Perilla frutescens in Japan: molecular phylogenetic, morphological and genomic evidence.</title>
        <authorList>
            <person name="Gan P."/>
            <person name="Tsushima A."/>
            <person name="Hiroyama R."/>
            <person name="Narusaka M."/>
            <person name="Takano Y."/>
            <person name="Narusaka Y."/>
            <person name="Kawaradani M."/>
            <person name="Damm U."/>
            <person name="Shirasu K."/>
        </authorList>
    </citation>
    <scope>NUCLEOTIDE SEQUENCE [LARGE SCALE GENOMIC DNA]</scope>
    <source>
        <strain evidence="1 2">PG-2018a</strain>
    </source>
</reference>
<dbReference type="OrthoDB" id="4788795at2759"/>
<dbReference type="EMBL" id="PUHP01000311">
    <property type="protein sequence ID" value="TQN71037.1"/>
    <property type="molecule type" value="Genomic_DNA"/>
</dbReference>
<organism evidence="1 2">
    <name type="scientific">Colletotrichum shisoi</name>
    <dbReference type="NCBI Taxonomy" id="2078593"/>
    <lineage>
        <taxon>Eukaryota</taxon>
        <taxon>Fungi</taxon>
        <taxon>Dikarya</taxon>
        <taxon>Ascomycota</taxon>
        <taxon>Pezizomycotina</taxon>
        <taxon>Sordariomycetes</taxon>
        <taxon>Hypocreomycetidae</taxon>
        <taxon>Glomerellales</taxon>
        <taxon>Glomerellaceae</taxon>
        <taxon>Colletotrichum</taxon>
        <taxon>Colletotrichum destructivum species complex</taxon>
    </lineage>
</organism>
<evidence type="ECO:0000313" key="1">
    <source>
        <dbReference type="EMBL" id="TQN71037.1"/>
    </source>
</evidence>
<gene>
    <name evidence="1" type="ORF">CSHISOI_04454</name>
</gene>